<feature type="transmembrane region" description="Helical" evidence="6">
    <location>
        <begin position="156"/>
        <end position="179"/>
    </location>
</feature>
<evidence type="ECO:0000313" key="9">
    <source>
        <dbReference type="EMBL" id="RKO86380.1"/>
    </source>
</evidence>
<dbReference type="Pfam" id="PF09335">
    <property type="entry name" value="VTT_dom"/>
    <property type="match status" value="1"/>
</dbReference>
<keyword evidence="5 6" id="KW-0472">Membrane</keyword>
<dbReference type="OrthoDB" id="3364966at2759"/>
<evidence type="ECO:0000256" key="2">
    <source>
        <dbReference type="ARBA" id="ARBA00022692"/>
    </source>
</evidence>
<evidence type="ECO:0000256" key="7">
    <source>
        <dbReference type="SAM" id="SignalP"/>
    </source>
</evidence>
<dbReference type="EMBL" id="KZ998249">
    <property type="protein sequence ID" value="RKO86380.1"/>
    <property type="molecule type" value="Genomic_DNA"/>
</dbReference>
<dbReference type="Proteomes" id="UP000269721">
    <property type="component" value="Unassembled WGS sequence"/>
</dbReference>
<feature type="domain" description="VTT" evidence="8">
    <location>
        <begin position="25"/>
        <end position="142"/>
    </location>
</feature>
<evidence type="ECO:0000256" key="5">
    <source>
        <dbReference type="ARBA" id="ARBA00023136"/>
    </source>
</evidence>
<reference evidence="10" key="1">
    <citation type="journal article" date="2018" name="Nat. Microbiol.">
        <title>Leveraging single-cell genomics to expand the fungal tree of life.</title>
        <authorList>
            <person name="Ahrendt S.R."/>
            <person name="Quandt C.A."/>
            <person name="Ciobanu D."/>
            <person name="Clum A."/>
            <person name="Salamov A."/>
            <person name="Andreopoulos B."/>
            <person name="Cheng J.F."/>
            <person name="Woyke T."/>
            <person name="Pelin A."/>
            <person name="Henrissat B."/>
            <person name="Reynolds N.K."/>
            <person name="Benny G.L."/>
            <person name="Smith M.E."/>
            <person name="James T.Y."/>
            <person name="Grigoriev I.V."/>
        </authorList>
    </citation>
    <scope>NUCLEOTIDE SEQUENCE [LARGE SCALE GENOMIC DNA]</scope>
</reference>
<evidence type="ECO:0000256" key="3">
    <source>
        <dbReference type="ARBA" id="ARBA00022729"/>
    </source>
</evidence>
<keyword evidence="2 6" id="KW-0812">Transmembrane</keyword>
<comment type="subcellular location">
    <subcellularLocation>
        <location evidence="1">Membrane</location>
        <topology evidence="1">Multi-pass membrane protein</topology>
    </subcellularLocation>
</comment>
<proteinExistence type="predicted"/>
<evidence type="ECO:0000256" key="6">
    <source>
        <dbReference type="SAM" id="Phobius"/>
    </source>
</evidence>
<feature type="transmembrane region" description="Helical" evidence="6">
    <location>
        <begin position="40"/>
        <end position="66"/>
    </location>
</feature>
<feature type="transmembrane region" description="Helical" evidence="6">
    <location>
        <begin position="93"/>
        <end position="111"/>
    </location>
</feature>
<dbReference type="InterPro" id="IPR045014">
    <property type="entry name" value="TM41A/B"/>
</dbReference>
<evidence type="ECO:0000259" key="8">
    <source>
        <dbReference type="Pfam" id="PF09335"/>
    </source>
</evidence>
<evidence type="ECO:0000256" key="1">
    <source>
        <dbReference type="ARBA" id="ARBA00004141"/>
    </source>
</evidence>
<feature type="chain" id="PRO_5020500949" description="VTT domain-containing protein" evidence="7">
    <location>
        <begin position="25"/>
        <end position="203"/>
    </location>
</feature>
<evidence type="ECO:0000256" key="4">
    <source>
        <dbReference type="ARBA" id="ARBA00022989"/>
    </source>
</evidence>
<organism evidence="9 10">
    <name type="scientific">Blyttiomyces helicus</name>
    <dbReference type="NCBI Taxonomy" id="388810"/>
    <lineage>
        <taxon>Eukaryota</taxon>
        <taxon>Fungi</taxon>
        <taxon>Fungi incertae sedis</taxon>
        <taxon>Chytridiomycota</taxon>
        <taxon>Chytridiomycota incertae sedis</taxon>
        <taxon>Chytridiomycetes</taxon>
        <taxon>Chytridiomycetes incertae sedis</taxon>
        <taxon>Blyttiomyces</taxon>
    </lineage>
</organism>
<dbReference type="PANTHER" id="PTHR43220:SF21">
    <property type="entry name" value="TRANSMEMBRANE PROTEIN 41A"/>
    <property type="match status" value="1"/>
</dbReference>
<feature type="signal peptide" evidence="7">
    <location>
        <begin position="1"/>
        <end position="24"/>
    </location>
</feature>
<gene>
    <name evidence="9" type="ORF">BDK51DRAFT_25449</name>
</gene>
<keyword evidence="4 6" id="KW-1133">Transmembrane helix</keyword>
<protein>
    <recommendedName>
        <fullName evidence="8">VTT domain-containing protein</fullName>
    </recommendedName>
</protein>
<dbReference type="InterPro" id="IPR032816">
    <property type="entry name" value="VTT_dom"/>
</dbReference>
<keyword evidence="10" id="KW-1185">Reference proteome</keyword>
<sequence>YSAANFLHVFLLFNLVFLFKQTFAVPGSALMNILGGTLYGFWAFPLVTFLTALGSTLSYGLSHLFLGELVLERFAHSNLSYFRKRVDGNRGNLFYYLLCLRIFPFSPNWFLNLASPFVGIPVSPFFTSTFFGLMPYNYVCVQAATTLNDITSFAEILNLGVVLRLLSISGLALVPALWGQRISAWLRARFDVNVPLSPVETTV</sequence>
<name>A0A4P9W6L7_9FUNG</name>
<feature type="non-terminal residue" evidence="9">
    <location>
        <position position="1"/>
    </location>
</feature>
<dbReference type="AlphaFoldDB" id="A0A4P9W6L7"/>
<dbReference type="GO" id="GO:0016020">
    <property type="term" value="C:membrane"/>
    <property type="evidence" value="ECO:0007669"/>
    <property type="project" value="UniProtKB-SubCell"/>
</dbReference>
<keyword evidence="3 7" id="KW-0732">Signal</keyword>
<dbReference type="PANTHER" id="PTHR43220">
    <property type="match status" value="1"/>
</dbReference>
<evidence type="ECO:0000313" key="10">
    <source>
        <dbReference type="Proteomes" id="UP000269721"/>
    </source>
</evidence>
<accession>A0A4P9W6L7</accession>